<dbReference type="EMBL" id="CP039393">
    <property type="protein sequence ID" value="QCD35012.1"/>
    <property type="molecule type" value="Genomic_DNA"/>
</dbReference>
<proteinExistence type="predicted"/>
<dbReference type="Gene3D" id="3.90.70.50">
    <property type="entry name" value="Peptidase C10, streptopain"/>
    <property type="match status" value="1"/>
</dbReference>
<dbReference type="SUPFAM" id="SSF54001">
    <property type="entry name" value="Cysteine proteinases"/>
    <property type="match status" value="1"/>
</dbReference>
<evidence type="ECO:0000313" key="2">
    <source>
        <dbReference type="Proteomes" id="UP000297031"/>
    </source>
</evidence>
<protein>
    <recommendedName>
        <fullName evidence="3">Spi protease inhibitor domain-containing protein</fullName>
    </recommendedName>
</protein>
<dbReference type="InterPro" id="IPR038765">
    <property type="entry name" value="Papain-like_cys_pep_sf"/>
</dbReference>
<keyword evidence="2" id="KW-1185">Reference proteome</keyword>
<dbReference type="OrthoDB" id="2235251at2"/>
<dbReference type="RefSeq" id="WP_123396014.1">
    <property type="nucleotide sequence ID" value="NZ_CANQMU010000025.1"/>
</dbReference>
<name>A0A4P7VDQ4_9BACT</name>
<dbReference type="GO" id="GO:0008234">
    <property type="term" value="F:cysteine-type peptidase activity"/>
    <property type="evidence" value="ECO:0007669"/>
    <property type="project" value="InterPro"/>
</dbReference>
<gene>
    <name evidence="1" type="ORF">E7746_03510</name>
</gene>
<dbReference type="PROSITE" id="PS51257">
    <property type="entry name" value="PROKAR_LIPOPROTEIN"/>
    <property type="match status" value="1"/>
</dbReference>
<dbReference type="Pfam" id="PF01640">
    <property type="entry name" value="Peptidase_C10"/>
    <property type="match status" value="1"/>
</dbReference>
<dbReference type="InterPro" id="IPR000200">
    <property type="entry name" value="Peptidase_C10"/>
</dbReference>
<sequence length="396" mass="45307">MKNLLFILSFFVLFGCNNESPLLFQEKVNQQSDKAIELMCEFWYRTNPNSRSEAKPMVISVKDESITLKNYLNNKDIDSIAEIKGINFDTIRTSISIIEFIVNGEKGFSIVSDDYRLNKVYAFCEKGSITDTISIPTLKLVIDDIQHLVQSDIIEYYNTSNYSRSNINEEILIDPIVKTQWGQGHPYNDKIPVCYTENHNHNMPLGCVSTAVAQAITKCKHYLGESRETLAMQFDFLTEIARIEAGTYRGEYVAPFTKEIAYGCKTKFGCNSSSATLKDAYNYLKWQGYNCSYANGEIDDNGLINNLKKGYPHIIGGISNDNEFAHAWIIDGYSSKYRPISSRNQRLILEVLYHCNWGWDGNCDGWYACDDYPSSSSDPRNRTYISKKEHIYIYGF</sequence>
<dbReference type="KEGG" id="mgod:E7746_03510"/>
<accession>A0A4P7VDQ4</accession>
<dbReference type="Proteomes" id="UP000297031">
    <property type="component" value="Chromosome"/>
</dbReference>
<dbReference type="GO" id="GO:0006508">
    <property type="term" value="P:proteolysis"/>
    <property type="evidence" value="ECO:0007669"/>
    <property type="project" value="InterPro"/>
</dbReference>
<organism evidence="1 2">
    <name type="scientific">Muribaculum gordoncarteri</name>
    <dbReference type="NCBI Taxonomy" id="2530390"/>
    <lineage>
        <taxon>Bacteria</taxon>
        <taxon>Pseudomonadati</taxon>
        <taxon>Bacteroidota</taxon>
        <taxon>Bacteroidia</taxon>
        <taxon>Bacteroidales</taxon>
        <taxon>Muribaculaceae</taxon>
        <taxon>Muribaculum</taxon>
    </lineage>
</organism>
<evidence type="ECO:0000313" key="1">
    <source>
        <dbReference type="EMBL" id="QCD35012.1"/>
    </source>
</evidence>
<reference evidence="1 2" key="1">
    <citation type="submission" date="2019-02" db="EMBL/GenBank/DDBJ databases">
        <title>Isolation and identification of novel species under the genus Muribaculum.</title>
        <authorList>
            <person name="Miyake S."/>
            <person name="Ding Y."/>
            <person name="Low A."/>
            <person name="Soh M."/>
            <person name="Seedorf H."/>
        </authorList>
    </citation>
    <scope>NUCLEOTIDE SEQUENCE [LARGE SCALE GENOMIC DNA]</scope>
    <source>
        <strain evidence="1 2">TLL-A4</strain>
    </source>
</reference>
<evidence type="ECO:0008006" key="3">
    <source>
        <dbReference type="Google" id="ProtNLM"/>
    </source>
</evidence>
<dbReference type="AlphaFoldDB" id="A0A4P7VDQ4"/>
<dbReference type="InterPro" id="IPR044934">
    <property type="entry name" value="Streptopain_sf"/>
</dbReference>